<dbReference type="Gene3D" id="3.90.10.10">
    <property type="entry name" value="Cytochrome C3"/>
    <property type="match status" value="4"/>
</dbReference>
<dbReference type="InterPro" id="IPR054813">
    <property type="entry name" value="HmcA"/>
</dbReference>
<keyword evidence="2" id="KW-0349">Heme</keyword>
<comment type="caution">
    <text evidence="8">The sequence shown here is derived from an EMBL/GenBank/DDBJ whole genome shotgun (WGS) entry which is preliminary data.</text>
</comment>
<dbReference type="GO" id="GO:0020037">
    <property type="term" value="F:heme binding"/>
    <property type="evidence" value="ECO:0007669"/>
    <property type="project" value="InterPro"/>
</dbReference>
<evidence type="ECO:0000256" key="4">
    <source>
        <dbReference type="ARBA" id="ARBA00022729"/>
    </source>
</evidence>
<proteinExistence type="predicted"/>
<keyword evidence="6" id="KW-0408">Iron</keyword>
<evidence type="ECO:0000256" key="6">
    <source>
        <dbReference type="ARBA" id="ARBA00023004"/>
    </source>
</evidence>
<evidence type="ECO:0000256" key="3">
    <source>
        <dbReference type="ARBA" id="ARBA00022723"/>
    </source>
</evidence>
<evidence type="ECO:0000256" key="1">
    <source>
        <dbReference type="ARBA" id="ARBA00022448"/>
    </source>
</evidence>
<reference evidence="9" key="1">
    <citation type="submission" date="2016-01" db="EMBL/GenBank/DDBJ databases">
        <title>Draft genome sequence of Thermodesulfovibrio aggregans strain TGE-P1.</title>
        <authorList>
            <person name="Sekiguchi Y."/>
            <person name="Ohashi A."/>
            <person name="Matsuura N."/>
            <person name="Tourlousse M.D."/>
        </authorList>
    </citation>
    <scope>NUCLEOTIDE SEQUENCE [LARGE SCALE GENOMIC DNA]</scope>
    <source>
        <strain evidence="9">TGE-P1</strain>
    </source>
</reference>
<name>A0A0U9HPC9_9BACT</name>
<dbReference type="STRING" id="86166.TAGGR_11114"/>
<dbReference type="GO" id="GO:0009055">
    <property type="term" value="F:electron transfer activity"/>
    <property type="evidence" value="ECO:0007669"/>
    <property type="project" value="InterPro"/>
</dbReference>
<dbReference type="AlphaFoldDB" id="A0A0U9HPC9"/>
<dbReference type="PANTHER" id="PTHR35038">
    <property type="entry name" value="DISSIMILATORY SULFITE REDUCTASE SIRA"/>
    <property type="match status" value="1"/>
</dbReference>
<evidence type="ECO:0000259" key="7">
    <source>
        <dbReference type="Pfam" id="PF02085"/>
    </source>
</evidence>
<keyword evidence="9" id="KW-1185">Reference proteome</keyword>
<keyword evidence="1" id="KW-0813">Transport</keyword>
<dbReference type="GO" id="GO:0046872">
    <property type="term" value="F:metal ion binding"/>
    <property type="evidence" value="ECO:0007669"/>
    <property type="project" value="UniProtKB-KW"/>
</dbReference>
<keyword evidence="3" id="KW-0479">Metal-binding</keyword>
<dbReference type="OrthoDB" id="5427780at2"/>
<dbReference type="EMBL" id="BCNO01000001">
    <property type="protein sequence ID" value="GAQ94919.1"/>
    <property type="molecule type" value="Genomic_DNA"/>
</dbReference>
<keyword evidence="5" id="KW-0249">Electron transport</keyword>
<dbReference type="InterPro" id="IPR036280">
    <property type="entry name" value="Multihaem_cyt_sf"/>
</dbReference>
<evidence type="ECO:0000256" key="5">
    <source>
        <dbReference type="ARBA" id="ARBA00022982"/>
    </source>
</evidence>
<sequence>MKRLFFIVFLIITFFTVTIYSKNQIPTQEPENMVEIAHKEIFKRLEYGKVLFEHQKHIDTMAKHLNKPKEMTCGECHLRDKYGDYSFDFQGSGNIKSSEELKNLYHMRCLNCHQTLSSQNKKTGPGILSCRDCHKKESEKVEVKYPLFEFDFSLHEKHVKKHEKDCSLCHHIYDIEEKDKSLALVYEKGTEQSCYYCHDFTKKRGPEISKIVKVAKEKNLDIKNANHLLCLNCHLKNRLQAKDAGPLECKKCHTGKYKTIEELKDVPRPERDQPDKVFLNIEEGKMKGVAFKHSFHEKNNRNCRVCHHETLRACRDCHNLKGKEEGGFVNALTAFHSLNSETSCQGCHKNFTRKEECYGCHYFIPPVKAEVGKGQTCSRCHTGKKEPEVVKTFALSSDKIKNEVTIKHIEKEFEPVKIPHYKMIKKLTDISNQSKIATYFHKDIDTICRGCHHKSKEDAESQRERPPLCVNCHSVTFDEKAIARPRLQAAYHSMCIKCHETIKLEKPKKCEDCHKRKVAENVYN</sequence>
<protein>
    <submittedName>
        <fullName evidence="8">Class III cytochrome C family protein</fullName>
    </submittedName>
</protein>
<dbReference type="Proteomes" id="UP000054976">
    <property type="component" value="Unassembled WGS sequence"/>
</dbReference>
<dbReference type="InterPro" id="IPR020942">
    <property type="entry name" value="Cyt_c_III_dom"/>
</dbReference>
<dbReference type="PANTHER" id="PTHR35038:SF10">
    <property type="entry name" value="HIGH-MOLECULAR-WEIGHT CYTOCHROME C"/>
    <property type="match status" value="1"/>
</dbReference>
<accession>A0A0U9HPC9</accession>
<feature type="domain" description="Class III cytochrome C" evidence="7">
    <location>
        <begin position="284"/>
        <end position="359"/>
    </location>
</feature>
<dbReference type="RefSeq" id="WP_059176327.1">
    <property type="nucleotide sequence ID" value="NZ_BCNO01000001.1"/>
</dbReference>
<evidence type="ECO:0000313" key="9">
    <source>
        <dbReference type="Proteomes" id="UP000054976"/>
    </source>
</evidence>
<dbReference type="Pfam" id="PF02085">
    <property type="entry name" value="Cytochrom_CIII"/>
    <property type="match status" value="1"/>
</dbReference>
<organism evidence="8 9">
    <name type="scientific">Thermodesulfovibrio aggregans</name>
    <dbReference type="NCBI Taxonomy" id="86166"/>
    <lineage>
        <taxon>Bacteria</taxon>
        <taxon>Pseudomonadati</taxon>
        <taxon>Nitrospirota</taxon>
        <taxon>Thermodesulfovibrionia</taxon>
        <taxon>Thermodesulfovibrionales</taxon>
        <taxon>Thermodesulfovibrionaceae</taxon>
        <taxon>Thermodesulfovibrio</taxon>
    </lineage>
</organism>
<evidence type="ECO:0000256" key="2">
    <source>
        <dbReference type="ARBA" id="ARBA00022617"/>
    </source>
</evidence>
<dbReference type="NCBIfam" id="NF045713">
    <property type="entry name" value="CxxCH_16_HmcA"/>
    <property type="match status" value="1"/>
</dbReference>
<keyword evidence="4" id="KW-0732">Signal</keyword>
<dbReference type="InterPro" id="IPR051829">
    <property type="entry name" value="Multiheme_Cytochr_ET"/>
</dbReference>
<dbReference type="SUPFAM" id="SSF48695">
    <property type="entry name" value="Multiheme cytochromes"/>
    <property type="match status" value="1"/>
</dbReference>
<dbReference type="CDD" id="cd08168">
    <property type="entry name" value="Cytochrom_C3"/>
    <property type="match status" value="4"/>
</dbReference>
<gene>
    <name evidence="8" type="ORF">TAGGR_11114</name>
</gene>
<evidence type="ECO:0000313" key="8">
    <source>
        <dbReference type="EMBL" id="GAQ94919.1"/>
    </source>
</evidence>